<keyword evidence="2" id="KW-1185">Reference proteome</keyword>
<comment type="caution">
    <text evidence="1">The sequence shown here is derived from an EMBL/GenBank/DDBJ whole genome shotgun (WGS) entry which is preliminary data.</text>
</comment>
<evidence type="ECO:0000313" key="1">
    <source>
        <dbReference type="EMBL" id="KAI3682865.1"/>
    </source>
</evidence>
<protein>
    <submittedName>
        <fullName evidence="1">Uncharacterized protein</fullName>
    </submittedName>
</protein>
<proteinExistence type="predicted"/>
<evidence type="ECO:0000313" key="2">
    <source>
        <dbReference type="Proteomes" id="UP001056120"/>
    </source>
</evidence>
<organism evidence="1 2">
    <name type="scientific">Smallanthus sonchifolius</name>
    <dbReference type="NCBI Taxonomy" id="185202"/>
    <lineage>
        <taxon>Eukaryota</taxon>
        <taxon>Viridiplantae</taxon>
        <taxon>Streptophyta</taxon>
        <taxon>Embryophyta</taxon>
        <taxon>Tracheophyta</taxon>
        <taxon>Spermatophyta</taxon>
        <taxon>Magnoliopsida</taxon>
        <taxon>eudicotyledons</taxon>
        <taxon>Gunneridae</taxon>
        <taxon>Pentapetalae</taxon>
        <taxon>asterids</taxon>
        <taxon>campanulids</taxon>
        <taxon>Asterales</taxon>
        <taxon>Asteraceae</taxon>
        <taxon>Asteroideae</taxon>
        <taxon>Heliantheae alliance</taxon>
        <taxon>Millerieae</taxon>
        <taxon>Smallanthus</taxon>
    </lineage>
</organism>
<accession>A0ACB8YFW6</accession>
<reference evidence="1 2" key="2">
    <citation type="journal article" date="2022" name="Mol. Ecol. Resour.">
        <title>The genomes of chicory, endive, great burdock and yacon provide insights into Asteraceae paleo-polyploidization history and plant inulin production.</title>
        <authorList>
            <person name="Fan W."/>
            <person name="Wang S."/>
            <person name="Wang H."/>
            <person name="Wang A."/>
            <person name="Jiang F."/>
            <person name="Liu H."/>
            <person name="Zhao H."/>
            <person name="Xu D."/>
            <person name="Zhang Y."/>
        </authorList>
    </citation>
    <scope>NUCLEOTIDE SEQUENCE [LARGE SCALE GENOMIC DNA]</scope>
    <source>
        <strain evidence="2">cv. Yunnan</strain>
        <tissue evidence="1">Leaves</tissue>
    </source>
</reference>
<gene>
    <name evidence="1" type="ORF">L1987_83195</name>
</gene>
<name>A0ACB8YFW6_9ASTR</name>
<sequence>MVMWVFRYGSLICKAGFHYGDRVVGFIKDYLRVFYQGSTDHRGTPEYRGRNVTLEPAEGEVRGKWQGNRRSNANDINIVRLEQLKHQFSRRDTWASKDKALAALAIEDKKKHIILLRSIL</sequence>
<reference evidence="2" key="1">
    <citation type="journal article" date="2022" name="Mol. Ecol. Resour.">
        <title>The genomes of chicory, endive, great burdock and yacon provide insights into Asteraceae palaeo-polyploidization history and plant inulin production.</title>
        <authorList>
            <person name="Fan W."/>
            <person name="Wang S."/>
            <person name="Wang H."/>
            <person name="Wang A."/>
            <person name="Jiang F."/>
            <person name="Liu H."/>
            <person name="Zhao H."/>
            <person name="Xu D."/>
            <person name="Zhang Y."/>
        </authorList>
    </citation>
    <scope>NUCLEOTIDE SEQUENCE [LARGE SCALE GENOMIC DNA]</scope>
    <source>
        <strain evidence="2">cv. Yunnan</strain>
    </source>
</reference>
<dbReference type="EMBL" id="CM042045">
    <property type="protein sequence ID" value="KAI3682865.1"/>
    <property type="molecule type" value="Genomic_DNA"/>
</dbReference>
<dbReference type="Proteomes" id="UP001056120">
    <property type="component" value="Linkage Group LG28"/>
</dbReference>